<dbReference type="PROSITE" id="PS50801">
    <property type="entry name" value="STAS"/>
    <property type="match status" value="1"/>
</dbReference>
<dbReference type="NCBIfam" id="TIGR00377">
    <property type="entry name" value="ant_ant_sig"/>
    <property type="match status" value="1"/>
</dbReference>
<proteinExistence type="inferred from homology"/>
<dbReference type="PANTHER" id="PTHR33495">
    <property type="entry name" value="ANTI-SIGMA FACTOR ANTAGONIST TM_1081-RELATED-RELATED"/>
    <property type="match status" value="1"/>
</dbReference>
<protein>
    <recommendedName>
        <fullName evidence="2">Anti-sigma factor antagonist</fullName>
    </recommendedName>
</protein>
<dbReference type="CDD" id="cd07043">
    <property type="entry name" value="STAS_anti-anti-sigma_factors"/>
    <property type="match status" value="1"/>
</dbReference>
<gene>
    <name evidence="4" type="ORF">I4J89_20245</name>
</gene>
<name>A0A931CCT6_9ACTN</name>
<dbReference type="InterPro" id="IPR003658">
    <property type="entry name" value="Anti-sigma_ant"/>
</dbReference>
<evidence type="ECO:0000256" key="2">
    <source>
        <dbReference type="RuleBase" id="RU003749"/>
    </source>
</evidence>
<dbReference type="Gene3D" id="3.30.750.24">
    <property type="entry name" value="STAS domain"/>
    <property type="match status" value="1"/>
</dbReference>
<comment type="caution">
    <text evidence="4">The sequence shown here is derived from an EMBL/GenBank/DDBJ whole genome shotgun (WGS) entry which is preliminary data.</text>
</comment>
<organism evidence="4 5">
    <name type="scientific">Actinoplanes aureus</name>
    <dbReference type="NCBI Taxonomy" id="2792083"/>
    <lineage>
        <taxon>Bacteria</taxon>
        <taxon>Bacillati</taxon>
        <taxon>Actinomycetota</taxon>
        <taxon>Actinomycetes</taxon>
        <taxon>Micromonosporales</taxon>
        <taxon>Micromonosporaceae</taxon>
        <taxon>Actinoplanes</taxon>
    </lineage>
</organism>
<feature type="domain" description="STAS" evidence="3">
    <location>
        <begin position="25"/>
        <end position="124"/>
    </location>
</feature>
<evidence type="ECO:0000313" key="5">
    <source>
        <dbReference type="Proteomes" id="UP000598146"/>
    </source>
</evidence>
<reference evidence="4" key="1">
    <citation type="submission" date="2020-11" db="EMBL/GenBank/DDBJ databases">
        <title>Isolation and identification of active actinomycetes.</title>
        <authorList>
            <person name="Sun X."/>
        </authorList>
    </citation>
    <scope>NUCLEOTIDE SEQUENCE</scope>
    <source>
        <strain evidence="4">NEAU-A11</strain>
    </source>
</reference>
<dbReference type="SUPFAM" id="SSF52091">
    <property type="entry name" value="SpoIIaa-like"/>
    <property type="match status" value="1"/>
</dbReference>
<dbReference type="EMBL" id="JADQTO010000009">
    <property type="protein sequence ID" value="MBG0563778.1"/>
    <property type="molecule type" value="Genomic_DNA"/>
</dbReference>
<accession>A0A931CCT6</accession>
<evidence type="ECO:0000313" key="4">
    <source>
        <dbReference type="EMBL" id="MBG0563778.1"/>
    </source>
</evidence>
<comment type="similarity">
    <text evidence="1 2">Belongs to the anti-sigma-factor antagonist family.</text>
</comment>
<evidence type="ECO:0000259" key="3">
    <source>
        <dbReference type="PROSITE" id="PS50801"/>
    </source>
</evidence>
<dbReference type="InterPro" id="IPR036513">
    <property type="entry name" value="STAS_dom_sf"/>
</dbReference>
<dbReference type="PANTHER" id="PTHR33495:SF2">
    <property type="entry name" value="ANTI-SIGMA FACTOR ANTAGONIST TM_1081-RELATED"/>
    <property type="match status" value="1"/>
</dbReference>
<dbReference type="InterPro" id="IPR058548">
    <property type="entry name" value="MlaB-like_STAS"/>
</dbReference>
<sequence>MTDDYFSIAAEPAGTDAAGSVTSRVRLAGELDIDSREELRDALLGIVAAGGTGRMVVDLQDVRFIDSEAIGAIIEGYVAADQAGIAFRLTNAGGIVKRVIDTIGLDHLLDTPEPGGAGSDQESA</sequence>
<dbReference type="AlphaFoldDB" id="A0A931CCT6"/>
<dbReference type="Proteomes" id="UP000598146">
    <property type="component" value="Unassembled WGS sequence"/>
</dbReference>
<dbReference type="RefSeq" id="WP_196415568.1">
    <property type="nucleotide sequence ID" value="NZ_JADQTO010000009.1"/>
</dbReference>
<dbReference type="GO" id="GO:0043856">
    <property type="term" value="F:anti-sigma factor antagonist activity"/>
    <property type="evidence" value="ECO:0007669"/>
    <property type="project" value="InterPro"/>
</dbReference>
<dbReference type="InterPro" id="IPR002645">
    <property type="entry name" value="STAS_dom"/>
</dbReference>
<keyword evidence="5" id="KW-1185">Reference proteome</keyword>
<evidence type="ECO:0000256" key="1">
    <source>
        <dbReference type="ARBA" id="ARBA00009013"/>
    </source>
</evidence>
<dbReference type="Pfam" id="PF13466">
    <property type="entry name" value="STAS_2"/>
    <property type="match status" value="1"/>
</dbReference>